<feature type="transmembrane region" description="Helical" evidence="1">
    <location>
        <begin position="12"/>
        <end position="39"/>
    </location>
</feature>
<dbReference type="Proteomes" id="UP000193884">
    <property type="component" value="Unassembled WGS sequence"/>
</dbReference>
<keyword evidence="3" id="KW-1185">Reference proteome</keyword>
<evidence type="ECO:0000313" key="2">
    <source>
        <dbReference type="EMBL" id="OSJ21048.1"/>
    </source>
</evidence>
<organism evidence="2 3">
    <name type="scientific">Bradyrhizobium canariense</name>
    <dbReference type="NCBI Taxonomy" id="255045"/>
    <lineage>
        <taxon>Bacteria</taxon>
        <taxon>Pseudomonadati</taxon>
        <taxon>Pseudomonadota</taxon>
        <taxon>Alphaproteobacteria</taxon>
        <taxon>Hyphomicrobiales</taxon>
        <taxon>Nitrobacteraceae</taxon>
        <taxon>Bradyrhizobium</taxon>
    </lineage>
</organism>
<name>A0ABX3WSI8_9BRAD</name>
<evidence type="ECO:0000256" key="1">
    <source>
        <dbReference type="SAM" id="Phobius"/>
    </source>
</evidence>
<proteinExistence type="predicted"/>
<protein>
    <submittedName>
        <fullName evidence="2">Uncharacterized protein</fullName>
    </submittedName>
</protein>
<dbReference type="EMBL" id="NAFK01000177">
    <property type="protein sequence ID" value="OSJ21048.1"/>
    <property type="molecule type" value="Genomic_DNA"/>
</dbReference>
<accession>A0ABX3WSI8</accession>
<keyword evidence="1" id="KW-0812">Transmembrane</keyword>
<sequence length="64" mass="7085">MGRLVIYERARPLLGIAPILCSFALAKLSLTVTIAVLAFRKLLVGTYQNARRRSHHFFLGASGQ</sequence>
<keyword evidence="1" id="KW-1133">Transmembrane helix</keyword>
<keyword evidence="1" id="KW-0472">Membrane</keyword>
<comment type="caution">
    <text evidence="2">The sequence shown here is derived from an EMBL/GenBank/DDBJ whole genome shotgun (WGS) entry which is preliminary data.</text>
</comment>
<reference evidence="2 3" key="1">
    <citation type="submission" date="2017-03" db="EMBL/GenBank/DDBJ databases">
        <title>Whole genome sequences of fourteen strains of Bradyrhizobium canariense and one strain of Bradyrhizobium japonicum isolated from Lupinus (Papilionoideae: Genisteae) species in Algeria.</title>
        <authorList>
            <person name="Crovadore J."/>
            <person name="Chekireb D."/>
            <person name="Brachmann A."/>
            <person name="Chablais R."/>
            <person name="Cochard B."/>
            <person name="Lefort F."/>
        </authorList>
    </citation>
    <scope>NUCLEOTIDE SEQUENCE [LARGE SCALE GENOMIC DNA]</scope>
    <source>
        <strain evidence="2 3">UBMAN05</strain>
    </source>
</reference>
<gene>
    <name evidence="2" type="ORF">BST63_35555</name>
</gene>
<evidence type="ECO:0000313" key="3">
    <source>
        <dbReference type="Proteomes" id="UP000193884"/>
    </source>
</evidence>